<feature type="transmembrane region" description="Helical" evidence="8">
    <location>
        <begin position="382"/>
        <end position="405"/>
    </location>
</feature>
<keyword evidence="6 8" id="KW-1133">Transmembrane helix</keyword>
<accession>A0A9X1DDN0</accession>
<keyword evidence="5 8" id="KW-0812">Transmembrane</keyword>
<feature type="transmembrane region" description="Helical" evidence="8">
    <location>
        <begin position="331"/>
        <end position="347"/>
    </location>
</feature>
<dbReference type="EMBL" id="JAHGAW010000009">
    <property type="protein sequence ID" value="MBT2188126.1"/>
    <property type="molecule type" value="Genomic_DNA"/>
</dbReference>
<evidence type="ECO:0000256" key="8">
    <source>
        <dbReference type="SAM" id="Phobius"/>
    </source>
</evidence>
<feature type="transmembrane region" description="Helical" evidence="8">
    <location>
        <begin position="111"/>
        <end position="128"/>
    </location>
</feature>
<keyword evidence="10" id="KW-1185">Reference proteome</keyword>
<evidence type="ECO:0000313" key="9">
    <source>
        <dbReference type="EMBL" id="MBT2188126.1"/>
    </source>
</evidence>
<dbReference type="RefSeq" id="WP_214624382.1">
    <property type="nucleotide sequence ID" value="NZ_JAHGAW010000009.1"/>
</dbReference>
<evidence type="ECO:0000256" key="4">
    <source>
        <dbReference type="ARBA" id="ARBA00022679"/>
    </source>
</evidence>
<proteinExistence type="predicted"/>
<dbReference type="GO" id="GO:0005886">
    <property type="term" value="C:plasma membrane"/>
    <property type="evidence" value="ECO:0007669"/>
    <property type="project" value="UniProtKB-SubCell"/>
</dbReference>
<organism evidence="9 10">
    <name type="scientific">Sphingobium nicotianae</name>
    <dbReference type="NCBI Taxonomy" id="2782607"/>
    <lineage>
        <taxon>Bacteria</taxon>
        <taxon>Pseudomonadati</taxon>
        <taxon>Pseudomonadota</taxon>
        <taxon>Alphaproteobacteria</taxon>
        <taxon>Sphingomonadales</taxon>
        <taxon>Sphingomonadaceae</taxon>
        <taxon>Sphingobium</taxon>
    </lineage>
</organism>
<dbReference type="Proteomes" id="UP001138757">
    <property type="component" value="Unassembled WGS sequence"/>
</dbReference>
<feature type="transmembrane region" description="Helical" evidence="8">
    <location>
        <begin position="164"/>
        <end position="192"/>
    </location>
</feature>
<comment type="caution">
    <text evidence="9">The sequence shown here is derived from an EMBL/GenBank/DDBJ whole genome shotgun (WGS) entry which is preliminary data.</text>
</comment>
<dbReference type="AlphaFoldDB" id="A0A9X1DDN0"/>
<dbReference type="GO" id="GO:0016763">
    <property type="term" value="F:pentosyltransferase activity"/>
    <property type="evidence" value="ECO:0007669"/>
    <property type="project" value="TreeGrafter"/>
</dbReference>
<sequence>MSSNAWLAAIIAAGIALRVAAATLLALPIESDALGYFTMATNLAEHGILLDHFDQHIFYSAGYPLLLAPVFALSGASFRVAFAVNMLLCAATICLIHRLTVRLSGSNPAGLLAAAAFAVWLPAIWNASMLAKENLSTPLLLALALCAIDLARNRAAPGTALLAGLLWGASILTGGSSLMTYLAVGIALIAVLRSGCGAARVIRAGIVFLAGTLLLLGPWLYAADQMVGRPILSSNPGFNLYLGNNPAATGWFISISDTPAGKGWEATRHRLGEAGTAQMLQDMAATWIRENPAQAAQLAARKLVYFWQPNLPDAADFAASRLIASVRIVEVAQYFVILGLGALAFFSRRIRGEDRLIMATIILCFWIVHAAAYIIMRYRDPVVALLIPMAAIPVASYGVSLGTLLRGRRTATQP</sequence>
<evidence type="ECO:0000313" key="10">
    <source>
        <dbReference type="Proteomes" id="UP001138757"/>
    </source>
</evidence>
<dbReference type="GO" id="GO:0009103">
    <property type="term" value="P:lipopolysaccharide biosynthetic process"/>
    <property type="evidence" value="ECO:0007669"/>
    <property type="project" value="UniProtKB-ARBA"/>
</dbReference>
<name>A0A9X1DDN0_9SPHN</name>
<reference evidence="9" key="1">
    <citation type="submission" date="2021-05" db="EMBL/GenBank/DDBJ databases">
        <title>Genome of Sphingobium sp. strain.</title>
        <authorList>
            <person name="Fan R."/>
        </authorList>
    </citation>
    <scope>NUCLEOTIDE SEQUENCE</scope>
    <source>
        <strain evidence="9">H33</strain>
    </source>
</reference>
<protein>
    <recommendedName>
        <fullName evidence="11">Glycosyltransferase RgtA/B/C/D-like domain-containing protein</fullName>
    </recommendedName>
</protein>
<feature type="transmembrane region" description="Helical" evidence="8">
    <location>
        <begin position="56"/>
        <end position="73"/>
    </location>
</feature>
<gene>
    <name evidence="9" type="ORF">KK488_14320</name>
</gene>
<dbReference type="PANTHER" id="PTHR33908">
    <property type="entry name" value="MANNOSYLTRANSFERASE YKCB-RELATED"/>
    <property type="match status" value="1"/>
</dbReference>
<evidence type="ECO:0000256" key="7">
    <source>
        <dbReference type="ARBA" id="ARBA00023136"/>
    </source>
</evidence>
<keyword evidence="3" id="KW-0328">Glycosyltransferase</keyword>
<evidence type="ECO:0000256" key="3">
    <source>
        <dbReference type="ARBA" id="ARBA00022676"/>
    </source>
</evidence>
<dbReference type="PANTHER" id="PTHR33908:SF11">
    <property type="entry name" value="MEMBRANE PROTEIN"/>
    <property type="match status" value="1"/>
</dbReference>
<keyword evidence="7 8" id="KW-0472">Membrane</keyword>
<evidence type="ECO:0008006" key="11">
    <source>
        <dbReference type="Google" id="ProtNLM"/>
    </source>
</evidence>
<evidence type="ECO:0000256" key="5">
    <source>
        <dbReference type="ARBA" id="ARBA00022692"/>
    </source>
</evidence>
<evidence type="ECO:0000256" key="1">
    <source>
        <dbReference type="ARBA" id="ARBA00004651"/>
    </source>
</evidence>
<keyword evidence="2" id="KW-1003">Cell membrane</keyword>
<evidence type="ECO:0000256" key="2">
    <source>
        <dbReference type="ARBA" id="ARBA00022475"/>
    </source>
</evidence>
<keyword evidence="4" id="KW-0808">Transferase</keyword>
<feature type="transmembrane region" description="Helical" evidence="8">
    <location>
        <begin position="356"/>
        <end position="376"/>
    </location>
</feature>
<dbReference type="InterPro" id="IPR050297">
    <property type="entry name" value="LipidA_mod_glycosyltrf_83"/>
</dbReference>
<comment type="subcellular location">
    <subcellularLocation>
        <location evidence="1">Cell membrane</location>
        <topology evidence="1">Multi-pass membrane protein</topology>
    </subcellularLocation>
</comment>
<evidence type="ECO:0000256" key="6">
    <source>
        <dbReference type="ARBA" id="ARBA00022989"/>
    </source>
</evidence>
<feature type="transmembrane region" description="Helical" evidence="8">
    <location>
        <begin position="204"/>
        <end position="222"/>
    </location>
</feature>